<evidence type="ECO:0000256" key="1">
    <source>
        <dbReference type="SAM" id="MobiDB-lite"/>
    </source>
</evidence>
<dbReference type="Proteomes" id="UP000294847">
    <property type="component" value="Chromosome 3"/>
</dbReference>
<dbReference type="AlphaFoldDB" id="A0A4P7NDJ0"/>
<keyword evidence="2" id="KW-0732">Signal</keyword>
<dbReference type="EMBL" id="CP034206">
    <property type="protein sequence ID" value="QBZ60026.1"/>
    <property type="molecule type" value="Genomic_DNA"/>
</dbReference>
<feature type="signal peptide" evidence="2">
    <location>
        <begin position="1"/>
        <end position="19"/>
    </location>
</feature>
<sequence length="195" mass="21945">MRFPSLVFCAAAACQAVAAAVPEQLFLGETFTPKELEFFDGIATRTTHGKPDPLNYHPSVKLVNELYMSTSTMKEVAVRHVQKAKCPNKFVYAINTKGIEGSFLEVSALYAKQQKENPNPSEGEWLATARIPKKNIRGWYVILPDGSEKWVDREEYEKKMQEQAGERDRSNRDKGKCITGGCFPISRSSCLGRRH</sequence>
<organism evidence="3 4">
    <name type="scientific">Pyricularia oryzae</name>
    <name type="common">Rice blast fungus</name>
    <name type="synonym">Magnaporthe oryzae</name>
    <dbReference type="NCBI Taxonomy" id="318829"/>
    <lineage>
        <taxon>Eukaryota</taxon>
        <taxon>Fungi</taxon>
        <taxon>Dikarya</taxon>
        <taxon>Ascomycota</taxon>
        <taxon>Pezizomycotina</taxon>
        <taxon>Sordariomycetes</taxon>
        <taxon>Sordariomycetidae</taxon>
        <taxon>Magnaporthales</taxon>
        <taxon>Pyriculariaceae</taxon>
        <taxon>Pyricularia</taxon>
    </lineage>
</organism>
<accession>A0A4P7NDJ0</accession>
<evidence type="ECO:0000313" key="4">
    <source>
        <dbReference type="Proteomes" id="UP000294847"/>
    </source>
</evidence>
<name>A0A4P7NDJ0_PYROR</name>
<feature type="chain" id="PRO_5020306846" evidence="2">
    <location>
        <begin position="20"/>
        <end position="195"/>
    </location>
</feature>
<gene>
    <name evidence="3" type="ORF">PoMZ_04996</name>
</gene>
<proteinExistence type="predicted"/>
<reference evidence="3 4" key="1">
    <citation type="journal article" date="2019" name="Mol. Biol. Evol.">
        <title>Blast fungal genomes show frequent chromosomal changes, gene gains and losses, and effector gene turnover.</title>
        <authorList>
            <person name="Gomez Luciano L.B."/>
            <person name="Jason Tsai I."/>
            <person name="Chuma I."/>
            <person name="Tosa Y."/>
            <person name="Chen Y.H."/>
            <person name="Li J.Y."/>
            <person name="Li M.Y."/>
            <person name="Jade Lu M.Y."/>
            <person name="Nakayashiki H."/>
            <person name="Li W.H."/>
        </authorList>
    </citation>
    <scope>NUCLEOTIDE SEQUENCE [LARGE SCALE GENOMIC DNA]</scope>
    <source>
        <strain evidence="3">MZ5-1-6</strain>
    </source>
</reference>
<evidence type="ECO:0000256" key="2">
    <source>
        <dbReference type="SAM" id="SignalP"/>
    </source>
</evidence>
<protein>
    <submittedName>
        <fullName evidence="3">Uncharacterized protein</fullName>
    </submittedName>
</protein>
<dbReference type="Gene3D" id="3.90.210.10">
    <property type="entry name" value="Heat-Labile Enterotoxin, subunit A"/>
    <property type="match status" value="1"/>
</dbReference>
<dbReference type="SUPFAM" id="SSF56399">
    <property type="entry name" value="ADP-ribosylation"/>
    <property type="match status" value="1"/>
</dbReference>
<evidence type="ECO:0000313" key="3">
    <source>
        <dbReference type="EMBL" id="QBZ60026.1"/>
    </source>
</evidence>
<feature type="region of interest" description="Disordered" evidence="1">
    <location>
        <begin position="155"/>
        <end position="175"/>
    </location>
</feature>